<proteinExistence type="predicted"/>
<dbReference type="Proteomes" id="UP000198939">
    <property type="component" value="Unassembled WGS sequence"/>
</dbReference>
<reference evidence="2" key="1">
    <citation type="submission" date="2016-10" db="EMBL/GenBank/DDBJ databases">
        <authorList>
            <person name="de Groot N.N."/>
        </authorList>
    </citation>
    <scope>NUCLEOTIDE SEQUENCE [LARGE SCALE GENOMIC DNA]</scope>
    <source>
        <strain evidence="2">CCBAU85039</strain>
    </source>
</reference>
<accession>A0A1H8UI52</accession>
<dbReference type="EMBL" id="FNXB01000044">
    <property type="protein sequence ID" value="SEI17284.1"/>
    <property type="molecule type" value="Genomic_DNA"/>
</dbReference>
<dbReference type="EMBL" id="FOCV01000034">
    <property type="protein sequence ID" value="SEP02910.1"/>
    <property type="molecule type" value="Genomic_DNA"/>
</dbReference>
<dbReference type="AlphaFoldDB" id="A0A1H8UI52"/>
<dbReference type="STRING" id="501024.RTCCBAU85039_5598"/>
<evidence type="ECO:0000313" key="2">
    <source>
        <dbReference type="EMBL" id="SEI17284.1"/>
    </source>
</evidence>
<reference evidence="4" key="2">
    <citation type="submission" date="2016-10" db="EMBL/GenBank/DDBJ databases">
        <authorList>
            <person name="Wibberg D."/>
        </authorList>
    </citation>
    <scope>NUCLEOTIDE SEQUENCE [LARGE SCALE GENOMIC DNA]</scope>
</reference>
<feature type="region of interest" description="Disordered" evidence="1">
    <location>
        <begin position="1"/>
        <end position="76"/>
    </location>
</feature>
<evidence type="ECO:0000313" key="3">
    <source>
        <dbReference type="EMBL" id="SEP02910.1"/>
    </source>
</evidence>
<gene>
    <name evidence="2" type="ORF">RTCCBAU85039_5598</name>
    <name evidence="3" type="ORF">SAMN05216228_103445</name>
</gene>
<name>A0A1H8UI52_9HYPH</name>
<dbReference type="Proteomes" id="UP000183063">
    <property type="component" value="Unassembled WGS sequence"/>
</dbReference>
<protein>
    <submittedName>
        <fullName evidence="2">Uncharacterized protein</fullName>
    </submittedName>
</protein>
<feature type="compositionally biased region" description="Basic and acidic residues" evidence="1">
    <location>
        <begin position="8"/>
        <end position="43"/>
    </location>
</feature>
<evidence type="ECO:0000313" key="5">
    <source>
        <dbReference type="Proteomes" id="UP000198939"/>
    </source>
</evidence>
<sequence>MGWKHNKPTGEQRRAAFEETERIAREAVEQERRKRQQKTERLRQARLQAMAPERPNVGDQLNQPTGSLALRNGKSK</sequence>
<keyword evidence="5" id="KW-1185">Reference proteome</keyword>
<evidence type="ECO:0000256" key="1">
    <source>
        <dbReference type="SAM" id="MobiDB-lite"/>
    </source>
</evidence>
<reference evidence="3 5" key="3">
    <citation type="submission" date="2016-10" db="EMBL/GenBank/DDBJ databases">
        <authorList>
            <person name="Varghese N."/>
            <person name="Submissions S."/>
        </authorList>
    </citation>
    <scope>NUCLEOTIDE SEQUENCE [LARGE SCALE GENOMIC DNA]</scope>
    <source>
        <strain evidence="3 5">CGMCC 1.7071</strain>
    </source>
</reference>
<organism evidence="2 4">
    <name type="scientific">Rhizobium tibeticum</name>
    <dbReference type="NCBI Taxonomy" id="501024"/>
    <lineage>
        <taxon>Bacteria</taxon>
        <taxon>Pseudomonadati</taxon>
        <taxon>Pseudomonadota</taxon>
        <taxon>Alphaproteobacteria</taxon>
        <taxon>Hyphomicrobiales</taxon>
        <taxon>Rhizobiaceae</taxon>
        <taxon>Rhizobium/Agrobacterium group</taxon>
        <taxon>Rhizobium</taxon>
    </lineage>
</organism>
<evidence type="ECO:0000313" key="4">
    <source>
        <dbReference type="Proteomes" id="UP000183063"/>
    </source>
</evidence>